<organism evidence="2 3">
    <name type="scientific">candidate division WOR-3 bacterium</name>
    <dbReference type="NCBI Taxonomy" id="2052148"/>
    <lineage>
        <taxon>Bacteria</taxon>
        <taxon>Bacteria division WOR-3</taxon>
    </lineage>
</organism>
<name>A0A350H7R3_UNCW3</name>
<dbReference type="Proteomes" id="UP000264062">
    <property type="component" value="Unassembled WGS sequence"/>
</dbReference>
<reference evidence="2 3" key="1">
    <citation type="journal article" date="2018" name="Nat. Biotechnol.">
        <title>A standardized bacterial taxonomy based on genome phylogeny substantially revises the tree of life.</title>
        <authorList>
            <person name="Parks D.H."/>
            <person name="Chuvochina M."/>
            <person name="Waite D.W."/>
            <person name="Rinke C."/>
            <person name="Skarshewski A."/>
            <person name="Chaumeil P.A."/>
            <person name="Hugenholtz P."/>
        </authorList>
    </citation>
    <scope>NUCLEOTIDE SEQUENCE [LARGE SCALE GENOMIC DNA]</scope>
    <source>
        <strain evidence="2">UBA9956</strain>
    </source>
</reference>
<proteinExistence type="predicted"/>
<feature type="domain" description="Methyltransferase" evidence="1">
    <location>
        <begin position="51"/>
        <end position="149"/>
    </location>
</feature>
<evidence type="ECO:0000313" key="2">
    <source>
        <dbReference type="EMBL" id="HAV91579.1"/>
    </source>
</evidence>
<evidence type="ECO:0000259" key="1">
    <source>
        <dbReference type="Pfam" id="PF13649"/>
    </source>
</evidence>
<dbReference type="InterPro" id="IPR041698">
    <property type="entry name" value="Methyltransf_25"/>
</dbReference>
<dbReference type="CDD" id="cd02440">
    <property type="entry name" value="AdoMet_MTases"/>
    <property type="match status" value="1"/>
</dbReference>
<accession>A0A350H7R3</accession>
<evidence type="ECO:0000313" key="3">
    <source>
        <dbReference type="Proteomes" id="UP000264062"/>
    </source>
</evidence>
<dbReference type="Pfam" id="PF13649">
    <property type="entry name" value="Methyltransf_25"/>
    <property type="match status" value="1"/>
</dbReference>
<gene>
    <name evidence="2" type="ORF">DCW38_00095</name>
</gene>
<dbReference type="SUPFAM" id="SSF53335">
    <property type="entry name" value="S-adenosyl-L-methionine-dependent methyltransferases"/>
    <property type="match status" value="1"/>
</dbReference>
<sequence>MKNYESAIVKRLYSATPEREWNRLNQDVFHRLEFDGTMKFLKKHLPKKGLILDAGGGPGRYTIELAKMGYDMVLLDLVPENLRLAEKMIKKNKVEKRIRGIIEGTITDLSLFEDNTFDSVICLGGPLSHVHPLNERKNAVRELKRVVKKNRKVIISVMSKWGVLLATPMGWPNVVKFNSYVTEFAKTGDDYRFAGESFCHFFTSEELIKLLKTQCLKVTDISALEGLNIDNETTNEFEREHKKAWKNWMKIHESVSRESFAIDSGGHMIVAGRK</sequence>
<protein>
    <recommendedName>
        <fullName evidence="1">Methyltransferase domain-containing protein</fullName>
    </recommendedName>
</protein>
<dbReference type="Gene3D" id="3.40.50.150">
    <property type="entry name" value="Vaccinia Virus protein VP39"/>
    <property type="match status" value="1"/>
</dbReference>
<dbReference type="InterPro" id="IPR029063">
    <property type="entry name" value="SAM-dependent_MTases_sf"/>
</dbReference>
<dbReference type="AlphaFoldDB" id="A0A350H7R3"/>
<dbReference type="EMBL" id="DMZY01000003">
    <property type="protein sequence ID" value="HAV91579.1"/>
    <property type="molecule type" value="Genomic_DNA"/>
</dbReference>
<comment type="caution">
    <text evidence="2">The sequence shown here is derived from an EMBL/GenBank/DDBJ whole genome shotgun (WGS) entry which is preliminary data.</text>
</comment>